<proteinExistence type="predicted"/>
<dbReference type="GeneID" id="25904510"/>
<sequence length="143" mass="16180">MRELGTQWVQKVKFPKGVKYSSIEKEVRNTLTWANFLAFDLSKFTWEDYQTASLILETIEDLVRVVELKRVRVQESSRIAALVEHQARPTYNNNPAIAGFIRTAKRRRHELALVSKGGNGDDTKKNTTPDPGKNTGAGAINHQ</sequence>
<organism evidence="2 3">
    <name type="scientific">Sphaeroforma arctica JP610</name>
    <dbReference type="NCBI Taxonomy" id="667725"/>
    <lineage>
        <taxon>Eukaryota</taxon>
        <taxon>Ichthyosporea</taxon>
        <taxon>Ichthyophonida</taxon>
        <taxon>Sphaeroforma</taxon>
    </lineage>
</organism>
<name>A0A0L0G4M4_9EUKA</name>
<dbReference type="RefSeq" id="XP_014157658.1">
    <property type="nucleotide sequence ID" value="XM_014302183.1"/>
</dbReference>
<evidence type="ECO:0000313" key="3">
    <source>
        <dbReference type="Proteomes" id="UP000054560"/>
    </source>
</evidence>
<dbReference type="AlphaFoldDB" id="A0A0L0G4M4"/>
<dbReference type="EMBL" id="KQ241811">
    <property type="protein sequence ID" value="KNC83756.1"/>
    <property type="molecule type" value="Genomic_DNA"/>
</dbReference>
<feature type="region of interest" description="Disordered" evidence="1">
    <location>
        <begin position="113"/>
        <end position="143"/>
    </location>
</feature>
<dbReference type="Proteomes" id="UP000054560">
    <property type="component" value="Unassembled WGS sequence"/>
</dbReference>
<gene>
    <name evidence="2" type="ORF">SARC_04006</name>
</gene>
<keyword evidence="3" id="KW-1185">Reference proteome</keyword>
<evidence type="ECO:0000256" key="1">
    <source>
        <dbReference type="SAM" id="MobiDB-lite"/>
    </source>
</evidence>
<reference evidence="2 3" key="1">
    <citation type="submission" date="2011-02" db="EMBL/GenBank/DDBJ databases">
        <title>The Genome Sequence of Sphaeroforma arctica JP610.</title>
        <authorList>
            <consortium name="The Broad Institute Genome Sequencing Platform"/>
            <person name="Russ C."/>
            <person name="Cuomo C."/>
            <person name="Young S.K."/>
            <person name="Zeng Q."/>
            <person name="Gargeya S."/>
            <person name="Alvarado L."/>
            <person name="Berlin A."/>
            <person name="Chapman S.B."/>
            <person name="Chen Z."/>
            <person name="Freedman E."/>
            <person name="Gellesch M."/>
            <person name="Goldberg J."/>
            <person name="Griggs A."/>
            <person name="Gujja S."/>
            <person name="Heilman E."/>
            <person name="Heiman D."/>
            <person name="Howarth C."/>
            <person name="Mehta T."/>
            <person name="Neiman D."/>
            <person name="Pearson M."/>
            <person name="Roberts A."/>
            <person name="Saif S."/>
            <person name="Shea T."/>
            <person name="Shenoy N."/>
            <person name="Sisk P."/>
            <person name="Stolte C."/>
            <person name="Sykes S."/>
            <person name="White J."/>
            <person name="Yandava C."/>
            <person name="Burger G."/>
            <person name="Gray M.W."/>
            <person name="Holland P.W.H."/>
            <person name="King N."/>
            <person name="Lang F.B.F."/>
            <person name="Roger A.J."/>
            <person name="Ruiz-Trillo I."/>
            <person name="Haas B."/>
            <person name="Nusbaum C."/>
            <person name="Birren B."/>
        </authorList>
    </citation>
    <scope>NUCLEOTIDE SEQUENCE [LARGE SCALE GENOMIC DNA]</scope>
    <source>
        <strain evidence="2 3">JP610</strain>
    </source>
</reference>
<protein>
    <submittedName>
        <fullName evidence="2">Uncharacterized protein</fullName>
    </submittedName>
</protein>
<evidence type="ECO:0000313" key="2">
    <source>
        <dbReference type="EMBL" id="KNC83756.1"/>
    </source>
</evidence>
<accession>A0A0L0G4M4</accession>